<dbReference type="Proteomes" id="UP001283361">
    <property type="component" value="Unassembled WGS sequence"/>
</dbReference>
<gene>
    <name evidence="1" type="ORF">RRG08_027952</name>
</gene>
<sequence length="138" mass="15901">MHESVVLELEFSVRQNLNSALTLVTRQIRTVLTSNDSKQITRHCATLSVIVGNRPIGVLCTDLELFNRPHFFSRYMIVTEPLRPGKEGKLCETREGPGNLHCGREWSGNRNFGYENQLQRTWNHKGSSNRSRRYKNVT</sequence>
<proteinExistence type="predicted"/>
<evidence type="ECO:0000313" key="1">
    <source>
        <dbReference type="EMBL" id="KAK3770469.1"/>
    </source>
</evidence>
<name>A0AAE0ZJ82_9GAST</name>
<dbReference type="AlphaFoldDB" id="A0AAE0ZJ82"/>
<protein>
    <submittedName>
        <fullName evidence="1">Uncharacterized protein</fullName>
    </submittedName>
</protein>
<reference evidence="1" key="1">
    <citation type="journal article" date="2023" name="G3 (Bethesda)">
        <title>A reference genome for the long-term kleptoplast-retaining sea slug Elysia crispata morphotype clarki.</title>
        <authorList>
            <person name="Eastman K.E."/>
            <person name="Pendleton A.L."/>
            <person name="Shaikh M.A."/>
            <person name="Suttiyut T."/>
            <person name="Ogas R."/>
            <person name="Tomko P."/>
            <person name="Gavelis G."/>
            <person name="Widhalm J.R."/>
            <person name="Wisecaver J.H."/>
        </authorList>
    </citation>
    <scope>NUCLEOTIDE SEQUENCE</scope>
    <source>
        <strain evidence="1">ECLA1</strain>
    </source>
</reference>
<dbReference type="EMBL" id="JAWDGP010003841">
    <property type="protein sequence ID" value="KAK3770469.1"/>
    <property type="molecule type" value="Genomic_DNA"/>
</dbReference>
<keyword evidence="2" id="KW-1185">Reference proteome</keyword>
<evidence type="ECO:0000313" key="2">
    <source>
        <dbReference type="Proteomes" id="UP001283361"/>
    </source>
</evidence>
<comment type="caution">
    <text evidence="1">The sequence shown here is derived from an EMBL/GenBank/DDBJ whole genome shotgun (WGS) entry which is preliminary data.</text>
</comment>
<accession>A0AAE0ZJ82</accession>
<organism evidence="1 2">
    <name type="scientific">Elysia crispata</name>
    <name type="common">lettuce slug</name>
    <dbReference type="NCBI Taxonomy" id="231223"/>
    <lineage>
        <taxon>Eukaryota</taxon>
        <taxon>Metazoa</taxon>
        <taxon>Spiralia</taxon>
        <taxon>Lophotrochozoa</taxon>
        <taxon>Mollusca</taxon>
        <taxon>Gastropoda</taxon>
        <taxon>Heterobranchia</taxon>
        <taxon>Euthyneura</taxon>
        <taxon>Panpulmonata</taxon>
        <taxon>Sacoglossa</taxon>
        <taxon>Placobranchoidea</taxon>
        <taxon>Plakobranchidae</taxon>
        <taxon>Elysia</taxon>
    </lineage>
</organism>